<reference evidence="2 3" key="1">
    <citation type="submission" date="2016-04" db="EMBL/GenBank/DDBJ databases">
        <title>Complete genome sequence of Dietzia lutea YIM 80766T, a strain isolated from desert soil in Egypt.</title>
        <authorList>
            <person name="Zhao J."/>
            <person name="Hu B."/>
            <person name="Geng S."/>
            <person name="Nie Y."/>
            <person name="Tang Y."/>
        </authorList>
    </citation>
    <scope>NUCLEOTIDE SEQUENCE [LARGE SCALE GENOMIC DNA]</scope>
    <source>
        <strain evidence="2 3">YIM 80766</strain>
    </source>
</reference>
<name>A0A2S1R5W8_9ACTN</name>
<gene>
    <name evidence="2" type="ORF">A6035_05355</name>
</gene>
<evidence type="ECO:0000256" key="1">
    <source>
        <dbReference type="SAM" id="SignalP"/>
    </source>
</evidence>
<organism evidence="2 3">
    <name type="scientific">Dietzia lutea</name>
    <dbReference type="NCBI Taxonomy" id="546160"/>
    <lineage>
        <taxon>Bacteria</taxon>
        <taxon>Bacillati</taxon>
        <taxon>Actinomycetota</taxon>
        <taxon>Actinomycetes</taxon>
        <taxon>Mycobacteriales</taxon>
        <taxon>Dietziaceae</taxon>
        <taxon>Dietzia</taxon>
    </lineage>
</organism>
<dbReference type="Proteomes" id="UP000244928">
    <property type="component" value="Chromosome"/>
</dbReference>
<accession>A0A2S1R5W8</accession>
<keyword evidence="3" id="KW-1185">Reference proteome</keyword>
<evidence type="ECO:0000313" key="3">
    <source>
        <dbReference type="Proteomes" id="UP000244928"/>
    </source>
</evidence>
<keyword evidence="1" id="KW-0732">Signal</keyword>
<dbReference type="RefSeq" id="WP_108846938.1">
    <property type="nucleotide sequence ID" value="NZ_CP015449.1"/>
</dbReference>
<evidence type="ECO:0000313" key="2">
    <source>
        <dbReference type="EMBL" id="AWH91679.1"/>
    </source>
</evidence>
<dbReference type="AlphaFoldDB" id="A0A2S1R5W8"/>
<dbReference type="EMBL" id="CP015449">
    <property type="protein sequence ID" value="AWH91679.1"/>
    <property type="molecule type" value="Genomic_DNA"/>
</dbReference>
<sequence length="187" mass="18917">MRHELGGRTANRLLVAAALVTLTAGAASVAASPRTLAPAGPAAPTAVAHVEPVGASVPAPAVLSPADVVRETGRWFSHGRTLELRPDGTGTFAVWTGAFDGHRVQLRLIPAPGEATVAEVVAVDRVGAGALAPDEVPGIGGLVTVSFGQAARTAHVEWSSGPRRLAADLCAAEGLDARAMEELRCGA</sequence>
<feature type="chain" id="PRO_5015682740" evidence="1">
    <location>
        <begin position="27"/>
        <end position="187"/>
    </location>
</feature>
<proteinExistence type="predicted"/>
<protein>
    <submittedName>
        <fullName evidence="2">Uncharacterized protein</fullName>
    </submittedName>
</protein>
<feature type="signal peptide" evidence="1">
    <location>
        <begin position="1"/>
        <end position="26"/>
    </location>
</feature>
<dbReference type="KEGG" id="dlu:A6035_05355"/>